<reference evidence="1 2" key="2">
    <citation type="submission" date="2009-02" db="EMBL/GenBank/DDBJ databases">
        <title>Draft genome sequence of Blautia hydrogenotrophica DSM 10507 (Ruminococcus hydrogenotrophicus DSM 10507).</title>
        <authorList>
            <person name="Sudarsanam P."/>
            <person name="Ley R."/>
            <person name="Guruge J."/>
            <person name="Turnbaugh P.J."/>
            <person name="Mahowald M."/>
            <person name="Liep D."/>
            <person name="Gordon J."/>
        </authorList>
    </citation>
    <scope>NUCLEOTIDE SEQUENCE [LARGE SCALE GENOMIC DNA]</scope>
    <source>
        <strain evidence="2">DSM 10507 / JCM 14656 / S5a33</strain>
    </source>
</reference>
<evidence type="ECO:0008006" key="3">
    <source>
        <dbReference type="Google" id="ProtNLM"/>
    </source>
</evidence>
<evidence type="ECO:0000313" key="1">
    <source>
        <dbReference type="EMBL" id="EEG49154.1"/>
    </source>
</evidence>
<evidence type="ECO:0000313" key="2">
    <source>
        <dbReference type="Proteomes" id="UP000003100"/>
    </source>
</evidence>
<accession>C0CM84</accession>
<name>C0CM84_BLAHS</name>
<dbReference type="Proteomes" id="UP000003100">
    <property type="component" value="Unassembled WGS sequence"/>
</dbReference>
<sequence>MTILEMINTIYSQWTDAIKDKVTGYSMENSATVTKLPYATMYFTGIPGSDWDLKGDEAAVTPTAQIDIYTKGQRALTQAYEIDDLSHACLTSMGFRRSMGPELIQSTDPSIKRLTSRYTRIVGYGDSLEI</sequence>
<dbReference type="GeneID" id="86822301"/>
<dbReference type="AlphaFoldDB" id="C0CM84"/>
<protein>
    <recommendedName>
        <fullName evidence="3">DUF3168 domain-containing protein</fullName>
    </recommendedName>
</protein>
<dbReference type="RefSeq" id="WP_005948893.1">
    <property type="nucleotide sequence ID" value="NZ_CP136423.1"/>
</dbReference>
<gene>
    <name evidence="1" type="ORF">RUMHYD_01965</name>
</gene>
<keyword evidence="2" id="KW-1185">Reference proteome</keyword>
<dbReference type="PATRIC" id="fig|476272.21.peg.2005"/>
<comment type="caution">
    <text evidence="1">The sequence shown here is derived from an EMBL/GenBank/DDBJ whole genome shotgun (WGS) entry which is preliminary data.</text>
</comment>
<reference evidence="1 2" key="1">
    <citation type="submission" date="2009-01" db="EMBL/GenBank/DDBJ databases">
        <authorList>
            <person name="Fulton L."/>
            <person name="Clifton S."/>
            <person name="Fulton B."/>
            <person name="Xu J."/>
            <person name="Minx P."/>
            <person name="Pepin K.H."/>
            <person name="Johnson M."/>
            <person name="Bhonagiri V."/>
            <person name="Nash W.E."/>
            <person name="Mardis E.R."/>
            <person name="Wilson R.K."/>
        </authorList>
    </citation>
    <scope>NUCLEOTIDE SEQUENCE [LARGE SCALE GENOMIC DNA]</scope>
    <source>
        <strain evidence="2">DSM 10507 / JCM 14656 / S5a33</strain>
    </source>
</reference>
<dbReference type="HOGENOM" id="CLU_1933960_0_0_9"/>
<organism evidence="1 2">
    <name type="scientific">Blautia hydrogenotrophica (strain DSM 10507 / JCM 14656 / S5a33)</name>
    <name type="common">Ruminococcus hydrogenotrophicus</name>
    <dbReference type="NCBI Taxonomy" id="476272"/>
    <lineage>
        <taxon>Bacteria</taxon>
        <taxon>Bacillati</taxon>
        <taxon>Bacillota</taxon>
        <taxon>Clostridia</taxon>
        <taxon>Lachnospirales</taxon>
        <taxon>Lachnospiraceae</taxon>
        <taxon>Blautia</taxon>
    </lineage>
</organism>
<proteinExistence type="predicted"/>
<dbReference type="EMBL" id="ACBZ01000101">
    <property type="protein sequence ID" value="EEG49154.1"/>
    <property type="molecule type" value="Genomic_DNA"/>
</dbReference>